<dbReference type="Proteomes" id="UP000422736">
    <property type="component" value="Chromosome 8"/>
</dbReference>
<reference evidence="1 2" key="1">
    <citation type="submission" date="2016-03" db="EMBL/GenBank/DDBJ databases">
        <title>How can Kluyveromyces marxianus grow so fast - potential evolutionary course in Saccharomyces Complex revealed by comparative genomics.</title>
        <authorList>
            <person name="Mo W."/>
            <person name="Lu W."/>
            <person name="Yang X."/>
            <person name="Qi J."/>
            <person name="Lv H."/>
        </authorList>
    </citation>
    <scope>NUCLEOTIDE SEQUENCE [LARGE SCALE GENOMIC DNA]</scope>
    <source>
        <strain evidence="1 2">FIM1</strain>
    </source>
</reference>
<proteinExistence type="predicted"/>
<accession>A0ABX6F2J1</accession>
<dbReference type="Pfam" id="PF11093">
    <property type="entry name" value="Mitochondr_Som1"/>
    <property type="match status" value="1"/>
</dbReference>
<protein>
    <submittedName>
        <fullName evidence="1">Protein SOM1</fullName>
    </submittedName>
</protein>
<dbReference type="EMBL" id="CP015060">
    <property type="protein sequence ID" value="QGN17602.1"/>
    <property type="molecule type" value="Genomic_DNA"/>
</dbReference>
<sequence>MAPPTKILGHDVQQRMLERSQECALKSLTQNECAFNGHEYVCVPFKRLFQQCVMRDGRRLNIEVTDEATNGR</sequence>
<evidence type="ECO:0000313" key="1">
    <source>
        <dbReference type="EMBL" id="QGN17602.1"/>
    </source>
</evidence>
<gene>
    <name evidence="1" type="primary">SOM1</name>
    <name evidence="1" type="ORF">FIM1_4809</name>
</gene>
<evidence type="ECO:0000313" key="2">
    <source>
        <dbReference type="Proteomes" id="UP000422736"/>
    </source>
</evidence>
<name>A0ABX6F2J1_KLUMA</name>
<dbReference type="InterPro" id="IPR024645">
    <property type="entry name" value="Mitochondr_Som1"/>
</dbReference>
<keyword evidence="2" id="KW-1185">Reference proteome</keyword>
<organism evidence="1 2">
    <name type="scientific">Kluyveromyces marxianus</name>
    <name type="common">Yeast</name>
    <name type="synonym">Candida kefyr</name>
    <dbReference type="NCBI Taxonomy" id="4911"/>
    <lineage>
        <taxon>Eukaryota</taxon>
        <taxon>Fungi</taxon>
        <taxon>Dikarya</taxon>
        <taxon>Ascomycota</taxon>
        <taxon>Saccharomycotina</taxon>
        <taxon>Saccharomycetes</taxon>
        <taxon>Saccharomycetales</taxon>
        <taxon>Saccharomycetaceae</taxon>
        <taxon>Kluyveromyces</taxon>
    </lineage>
</organism>